<sequence>MDDNQNQPPSDQNTPPAPPSPNQGVGSDADTDWEAEAKKWKHFARTHEANWEKASKELEKLNEANMTDAERTVAEAKELGRREALESVAKQRAQDKLETAAAKAGVDLTPVLEALDVSKFVAEGDVNAQAINNFVAQVASQFAPPKGPKFAQGLGIGPQGSSAAGQLTRADLPSMSPREIAQARKDGRLDAVLRGEN</sequence>
<evidence type="ECO:0000256" key="1">
    <source>
        <dbReference type="SAM" id="MobiDB-lite"/>
    </source>
</evidence>
<reference evidence="3" key="1">
    <citation type="submission" date="2016-10" db="EMBL/GenBank/DDBJ databases">
        <authorList>
            <person name="Varghese N."/>
            <person name="Submissions S."/>
        </authorList>
    </citation>
    <scope>NUCLEOTIDE SEQUENCE [LARGE SCALE GENOMIC DNA]</scope>
    <source>
        <strain evidence="3">CGMCC 4.2126</strain>
    </source>
</reference>
<dbReference type="Proteomes" id="UP000199111">
    <property type="component" value="Unassembled WGS sequence"/>
</dbReference>
<dbReference type="AlphaFoldDB" id="A0A1I3LB99"/>
<feature type="compositionally biased region" description="Polar residues" evidence="1">
    <location>
        <begin position="1"/>
        <end position="14"/>
    </location>
</feature>
<feature type="region of interest" description="Disordered" evidence="1">
    <location>
        <begin position="149"/>
        <end position="197"/>
    </location>
</feature>
<name>A0A1I3LB99_9ACTN</name>
<feature type="compositionally biased region" description="Basic and acidic residues" evidence="1">
    <location>
        <begin position="181"/>
        <end position="197"/>
    </location>
</feature>
<accession>A0A1I3LB99</accession>
<feature type="region of interest" description="Disordered" evidence="1">
    <location>
        <begin position="1"/>
        <end position="39"/>
    </location>
</feature>
<proteinExistence type="predicted"/>
<dbReference type="GeneID" id="96297613"/>
<evidence type="ECO:0000313" key="2">
    <source>
        <dbReference type="EMBL" id="SFI82017.1"/>
    </source>
</evidence>
<dbReference type="EMBL" id="FOQY01000005">
    <property type="protein sequence ID" value="SFI82017.1"/>
    <property type="molecule type" value="Genomic_DNA"/>
</dbReference>
<protein>
    <submittedName>
        <fullName evidence="2">Uncharacterized protein</fullName>
    </submittedName>
</protein>
<organism evidence="2 3">
    <name type="scientific">Streptosporangium canum</name>
    <dbReference type="NCBI Taxonomy" id="324952"/>
    <lineage>
        <taxon>Bacteria</taxon>
        <taxon>Bacillati</taxon>
        <taxon>Actinomycetota</taxon>
        <taxon>Actinomycetes</taxon>
        <taxon>Streptosporangiales</taxon>
        <taxon>Streptosporangiaceae</taxon>
        <taxon>Streptosporangium</taxon>
    </lineage>
</organism>
<dbReference type="RefSeq" id="WP_093886564.1">
    <property type="nucleotide sequence ID" value="NZ_FOQY01000005.1"/>
</dbReference>
<keyword evidence="3" id="KW-1185">Reference proteome</keyword>
<gene>
    <name evidence="2" type="ORF">SAMN05216275_10580</name>
</gene>
<evidence type="ECO:0000313" key="3">
    <source>
        <dbReference type="Proteomes" id="UP000199111"/>
    </source>
</evidence>